<dbReference type="Proteomes" id="UP000658305">
    <property type="component" value="Unassembled WGS sequence"/>
</dbReference>
<evidence type="ECO:0000259" key="1">
    <source>
        <dbReference type="PROSITE" id="PS50943"/>
    </source>
</evidence>
<dbReference type="InterPro" id="IPR001387">
    <property type="entry name" value="Cro/C1-type_HTH"/>
</dbReference>
<gene>
    <name evidence="2" type="ORF">GCM10007291_07420</name>
</gene>
<evidence type="ECO:0000313" key="3">
    <source>
        <dbReference type="Proteomes" id="UP000658305"/>
    </source>
</evidence>
<keyword evidence="3" id="KW-1185">Reference proteome</keyword>
<comment type="caution">
    <text evidence="2">The sequence shown here is derived from an EMBL/GenBank/DDBJ whole genome shotgun (WGS) entry which is preliminary data.</text>
</comment>
<dbReference type="PROSITE" id="PS50943">
    <property type="entry name" value="HTH_CROC1"/>
    <property type="match status" value="1"/>
</dbReference>
<dbReference type="EMBL" id="BMYI01000001">
    <property type="protein sequence ID" value="GHC12656.1"/>
    <property type="molecule type" value="Genomic_DNA"/>
</dbReference>
<proteinExistence type="predicted"/>
<feature type="domain" description="HTH cro/C1-type" evidence="1">
    <location>
        <begin position="24"/>
        <end position="51"/>
    </location>
</feature>
<dbReference type="Gene3D" id="1.10.260.40">
    <property type="entry name" value="lambda repressor-like DNA-binding domains"/>
    <property type="match status" value="1"/>
</dbReference>
<organism evidence="2 3">
    <name type="scientific">Gemmobacter nanjingensis</name>
    <dbReference type="NCBI Taxonomy" id="488454"/>
    <lineage>
        <taxon>Bacteria</taxon>
        <taxon>Pseudomonadati</taxon>
        <taxon>Pseudomonadota</taxon>
        <taxon>Alphaproteobacteria</taxon>
        <taxon>Rhodobacterales</taxon>
        <taxon>Paracoccaceae</taxon>
        <taxon>Gemmobacter</taxon>
    </lineage>
</organism>
<reference evidence="3" key="1">
    <citation type="journal article" date="2019" name="Int. J. Syst. Evol. Microbiol.">
        <title>The Global Catalogue of Microorganisms (GCM) 10K type strain sequencing project: providing services to taxonomists for standard genome sequencing and annotation.</title>
        <authorList>
            <consortium name="The Broad Institute Genomics Platform"/>
            <consortium name="The Broad Institute Genome Sequencing Center for Infectious Disease"/>
            <person name="Wu L."/>
            <person name="Ma J."/>
        </authorList>
    </citation>
    <scope>NUCLEOTIDE SEQUENCE [LARGE SCALE GENOMIC DNA]</scope>
    <source>
        <strain evidence="3">KCTC 23298</strain>
    </source>
</reference>
<name>A0ABQ3F821_9RHOB</name>
<dbReference type="InterPro" id="IPR010982">
    <property type="entry name" value="Lambda_DNA-bd_dom_sf"/>
</dbReference>
<dbReference type="SUPFAM" id="SSF47413">
    <property type="entry name" value="lambda repressor-like DNA-binding domains"/>
    <property type="match status" value="1"/>
</dbReference>
<dbReference type="CDD" id="cd00093">
    <property type="entry name" value="HTH_XRE"/>
    <property type="match status" value="1"/>
</dbReference>
<evidence type="ECO:0000313" key="2">
    <source>
        <dbReference type="EMBL" id="GHC12656.1"/>
    </source>
</evidence>
<sequence length="101" mass="11675">MDMAEKERIARYRDSSKVAIARRLKAARMMLNFNQKEFAKRLEVPYTTYNSQESKGVPGMEVLDYLYKNHMIGANFILFGEVFNLPCDVQDRIIAALVAHD</sequence>
<accession>A0ABQ3F821</accession>
<dbReference type="RefSeq" id="WP_189380207.1">
    <property type="nucleotide sequence ID" value="NZ_BMYI01000001.1"/>
</dbReference>
<protein>
    <recommendedName>
        <fullName evidence="1">HTH cro/C1-type domain-containing protein</fullName>
    </recommendedName>
</protein>